<reference evidence="2" key="2">
    <citation type="submission" date="2021-01" db="EMBL/GenBank/DDBJ databases">
        <authorList>
            <person name="Kang M."/>
        </authorList>
    </citation>
    <scope>NUCLEOTIDE SEQUENCE</scope>
    <source>
        <strain evidence="2">KACC 17527</strain>
    </source>
</reference>
<evidence type="ECO:0000256" key="1">
    <source>
        <dbReference type="SAM" id="MobiDB-lite"/>
    </source>
</evidence>
<evidence type="ECO:0000313" key="3">
    <source>
        <dbReference type="Proteomes" id="UP000630528"/>
    </source>
</evidence>
<dbReference type="AlphaFoldDB" id="A0A934TST9"/>
<name>A0A934TST9_9BURK</name>
<protein>
    <submittedName>
        <fullName evidence="2">Uncharacterized protein</fullName>
    </submittedName>
</protein>
<dbReference type="EMBL" id="JAEPWM010000004">
    <property type="protein sequence ID" value="MBK6006789.1"/>
    <property type="molecule type" value="Genomic_DNA"/>
</dbReference>
<evidence type="ECO:0000313" key="2">
    <source>
        <dbReference type="EMBL" id="MBK6006789.1"/>
    </source>
</evidence>
<dbReference type="Proteomes" id="UP000630528">
    <property type="component" value="Unassembled WGS sequence"/>
</dbReference>
<comment type="caution">
    <text evidence="2">The sequence shown here is derived from an EMBL/GenBank/DDBJ whole genome shotgun (WGS) entry which is preliminary data.</text>
</comment>
<feature type="region of interest" description="Disordered" evidence="1">
    <location>
        <begin position="1"/>
        <end position="59"/>
    </location>
</feature>
<organism evidence="2 3">
    <name type="scientific">Ramlibacter ginsenosidimutans</name>
    <dbReference type="NCBI Taxonomy" id="502333"/>
    <lineage>
        <taxon>Bacteria</taxon>
        <taxon>Pseudomonadati</taxon>
        <taxon>Pseudomonadota</taxon>
        <taxon>Betaproteobacteria</taxon>
        <taxon>Burkholderiales</taxon>
        <taxon>Comamonadaceae</taxon>
        <taxon>Ramlibacter</taxon>
    </lineage>
</organism>
<reference evidence="2" key="1">
    <citation type="journal article" date="2012" name="J. Microbiol. Biotechnol.">
        <title>Ramlibacter ginsenosidimutans sp. nov., with ginsenoside-converting activity.</title>
        <authorList>
            <person name="Wang L."/>
            <person name="An D.S."/>
            <person name="Kim S.G."/>
            <person name="Jin F.X."/>
            <person name="Kim S.C."/>
            <person name="Lee S.T."/>
            <person name="Im W.T."/>
        </authorList>
    </citation>
    <scope>NUCLEOTIDE SEQUENCE</scope>
    <source>
        <strain evidence="2">KACC 17527</strain>
    </source>
</reference>
<gene>
    <name evidence="2" type="ORF">JJB11_11870</name>
</gene>
<keyword evidence="3" id="KW-1185">Reference proteome</keyword>
<feature type="compositionally biased region" description="Basic and acidic residues" evidence="1">
    <location>
        <begin position="14"/>
        <end position="27"/>
    </location>
</feature>
<sequence>MNDSKRKSTTPPEAPRKERARSERPEDLQPAATGGNQGSPAAPVMPQFVKTRHERGGRS</sequence>
<proteinExistence type="predicted"/>
<dbReference type="RefSeq" id="WP_201170938.1">
    <property type="nucleotide sequence ID" value="NZ_JAEPWM010000004.1"/>
</dbReference>
<accession>A0A934TST9</accession>